<dbReference type="AlphaFoldDB" id="A0AAQ1NTW9"/>
<accession>A0AAQ1NTW9</accession>
<dbReference type="EMBL" id="OEJX01000001">
    <property type="protein sequence ID" value="SOR59814.1"/>
    <property type="molecule type" value="Genomic_DNA"/>
</dbReference>
<keyword evidence="1" id="KW-0175">Coiled coil</keyword>
<organism evidence="2 3">
    <name type="scientific">Leptospira interrogans serovar Manilae</name>
    <dbReference type="NCBI Taxonomy" id="214675"/>
    <lineage>
        <taxon>Bacteria</taxon>
        <taxon>Pseudomonadati</taxon>
        <taxon>Spirochaetota</taxon>
        <taxon>Spirochaetia</taxon>
        <taxon>Leptospirales</taxon>
        <taxon>Leptospiraceae</taxon>
        <taxon>Leptospira</taxon>
    </lineage>
</organism>
<comment type="caution">
    <text evidence="2">The sequence shown here is derived from an EMBL/GenBank/DDBJ whole genome shotgun (WGS) entry which is preliminary data.</text>
</comment>
<evidence type="ECO:0000313" key="2">
    <source>
        <dbReference type="EMBL" id="SOR59814.1"/>
    </source>
</evidence>
<dbReference type="Proteomes" id="UP000234460">
    <property type="component" value="Chromosome LMANV2"/>
</dbReference>
<sequence length="142" mass="16582">MNFLSDLNSIHPDQSLIVLYGDKILLLDQLISNQKRQIEVFGFGDGEGAAKIEDSNLKIIHQLCSLDRLIEKTEEAVPQTSQLIELTEILFQKMEESRLLHSQTEKKMKEILKEYQKELNQVQVQIQLKRHLRQDYWKTGTC</sequence>
<feature type="coiled-coil region" evidence="1">
    <location>
        <begin position="101"/>
        <end position="132"/>
    </location>
</feature>
<gene>
    <name evidence="2" type="ORF">LMANV2_10029</name>
</gene>
<proteinExistence type="predicted"/>
<evidence type="ECO:0000313" key="3">
    <source>
        <dbReference type="Proteomes" id="UP000234460"/>
    </source>
</evidence>
<evidence type="ECO:0000256" key="1">
    <source>
        <dbReference type="SAM" id="Coils"/>
    </source>
</evidence>
<name>A0AAQ1NTW9_LEPIR</name>
<reference evidence="2 3" key="1">
    <citation type="submission" date="2017-11" db="EMBL/GenBank/DDBJ databases">
        <authorList>
            <person name="Lechat P."/>
        </authorList>
    </citation>
    <scope>NUCLEOTIDE SEQUENCE [LARGE SCALE GENOMIC DNA]</scope>
    <source>
        <strain evidence="2">L495</strain>
    </source>
</reference>
<protein>
    <submittedName>
        <fullName evidence="2">Uncharacterized protein</fullName>
    </submittedName>
</protein>